<keyword evidence="9" id="KW-1015">Disulfide bond</keyword>
<reference evidence="16 17" key="1">
    <citation type="journal article" date="2014" name="Nat. Genet.">
        <title>Whole-genome sequence of a flatfish provides insights into ZW sex chromosome evolution and adaptation to a benthic lifestyle.</title>
        <authorList>
            <person name="Chen S."/>
            <person name="Zhang G."/>
            <person name="Shao C."/>
            <person name="Huang Q."/>
            <person name="Liu G."/>
            <person name="Zhang P."/>
            <person name="Song W."/>
            <person name="An N."/>
            <person name="Chalopin D."/>
            <person name="Volff J.N."/>
            <person name="Hong Y."/>
            <person name="Li Q."/>
            <person name="Sha Z."/>
            <person name="Zhou H."/>
            <person name="Xie M."/>
            <person name="Yu Q."/>
            <person name="Liu Y."/>
            <person name="Xiang H."/>
            <person name="Wang N."/>
            <person name="Wu K."/>
            <person name="Yang C."/>
            <person name="Zhou Q."/>
            <person name="Liao X."/>
            <person name="Yang L."/>
            <person name="Hu Q."/>
            <person name="Zhang J."/>
            <person name="Meng L."/>
            <person name="Jin L."/>
            <person name="Tian Y."/>
            <person name="Lian J."/>
            <person name="Yang J."/>
            <person name="Miao G."/>
            <person name="Liu S."/>
            <person name="Liang Z."/>
            <person name="Yan F."/>
            <person name="Li Y."/>
            <person name="Sun B."/>
            <person name="Zhang H."/>
            <person name="Zhang J."/>
            <person name="Zhu Y."/>
            <person name="Du M."/>
            <person name="Zhao Y."/>
            <person name="Schartl M."/>
            <person name="Tang Q."/>
            <person name="Wang J."/>
        </authorList>
    </citation>
    <scope>NUCLEOTIDE SEQUENCE</scope>
</reference>
<feature type="transmembrane region" description="Helical" evidence="14">
    <location>
        <begin position="24"/>
        <end position="49"/>
    </location>
</feature>
<feature type="domain" description="G-protein coupled receptors family 1 profile" evidence="15">
    <location>
        <begin position="39"/>
        <end position="286"/>
    </location>
</feature>
<dbReference type="GO" id="GO:0004930">
    <property type="term" value="F:G protein-coupled receptor activity"/>
    <property type="evidence" value="ECO:0007669"/>
    <property type="project" value="UniProtKB-KW"/>
</dbReference>
<comment type="similarity">
    <text evidence="13">Belongs to the G-protein coupled receptor 1 family.</text>
</comment>
<evidence type="ECO:0000256" key="14">
    <source>
        <dbReference type="RuleBase" id="RU363047"/>
    </source>
</evidence>
<dbReference type="GO" id="GO:0005549">
    <property type="term" value="F:odorant binding"/>
    <property type="evidence" value="ECO:0007669"/>
    <property type="project" value="TreeGrafter"/>
</dbReference>
<keyword evidence="5 14" id="KW-0552">Olfaction</keyword>
<dbReference type="GO" id="GO:0005886">
    <property type="term" value="C:plasma membrane"/>
    <property type="evidence" value="ECO:0007669"/>
    <property type="project" value="UniProtKB-SubCell"/>
</dbReference>
<keyword evidence="12 13" id="KW-0807">Transducer</keyword>
<proteinExistence type="inferred from homology"/>
<name>A0A3P8WWP4_CYNSE</name>
<evidence type="ECO:0000256" key="7">
    <source>
        <dbReference type="ARBA" id="ARBA00023040"/>
    </source>
</evidence>
<organism evidence="16 17">
    <name type="scientific">Cynoglossus semilaevis</name>
    <name type="common">Tongue sole</name>
    <dbReference type="NCBI Taxonomy" id="244447"/>
    <lineage>
        <taxon>Eukaryota</taxon>
        <taxon>Metazoa</taxon>
        <taxon>Chordata</taxon>
        <taxon>Craniata</taxon>
        <taxon>Vertebrata</taxon>
        <taxon>Euteleostomi</taxon>
        <taxon>Actinopterygii</taxon>
        <taxon>Neopterygii</taxon>
        <taxon>Teleostei</taxon>
        <taxon>Neoteleostei</taxon>
        <taxon>Acanthomorphata</taxon>
        <taxon>Carangaria</taxon>
        <taxon>Pleuronectiformes</taxon>
        <taxon>Pleuronectoidei</taxon>
        <taxon>Cynoglossidae</taxon>
        <taxon>Cynoglossinae</taxon>
        <taxon>Cynoglossus</taxon>
    </lineage>
</organism>
<evidence type="ECO:0000256" key="4">
    <source>
        <dbReference type="ARBA" id="ARBA00022692"/>
    </source>
</evidence>
<evidence type="ECO:0000256" key="10">
    <source>
        <dbReference type="ARBA" id="ARBA00023170"/>
    </source>
</evidence>
<evidence type="ECO:0000256" key="1">
    <source>
        <dbReference type="ARBA" id="ARBA00004651"/>
    </source>
</evidence>
<keyword evidence="7 13" id="KW-0297">G-protein coupled receptor</keyword>
<evidence type="ECO:0000256" key="5">
    <source>
        <dbReference type="ARBA" id="ARBA00022725"/>
    </source>
</evidence>
<dbReference type="Gene3D" id="1.20.1070.10">
    <property type="entry name" value="Rhodopsin 7-helix transmembrane proteins"/>
    <property type="match status" value="1"/>
</dbReference>
<dbReference type="PRINTS" id="PR00237">
    <property type="entry name" value="GPCRRHODOPSN"/>
</dbReference>
<dbReference type="InParanoid" id="A0A3P8WWP4"/>
<dbReference type="PROSITE" id="PS50262">
    <property type="entry name" value="G_PROTEIN_RECEP_F1_2"/>
    <property type="match status" value="1"/>
</dbReference>
<evidence type="ECO:0000256" key="13">
    <source>
        <dbReference type="RuleBase" id="RU000688"/>
    </source>
</evidence>
<evidence type="ECO:0000256" key="8">
    <source>
        <dbReference type="ARBA" id="ARBA00023136"/>
    </source>
</evidence>
<feature type="transmembrane region" description="Helical" evidence="14">
    <location>
        <begin position="235"/>
        <end position="257"/>
    </location>
</feature>
<evidence type="ECO:0000256" key="2">
    <source>
        <dbReference type="ARBA" id="ARBA00022475"/>
    </source>
</evidence>
<dbReference type="GO" id="GO:0004984">
    <property type="term" value="F:olfactory receptor activity"/>
    <property type="evidence" value="ECO:0007669"/>
    <property type="project" value="InterPro"/>
</dbReference>
<reference evidence="16" key="3">
    <citation type="submission" date="2025-09" db="UniProtKB">
        <authorList>
            <consortium name="Ensembl"/>
        </authorList>
    </citation>
    <scope>IDENTIFICATION</scope>
</reference>
<reference evidence="16" key="2">
    <citation type="submission" date="2025-08" db="UniProtKB">
        <authorList>
            <consortium name="Ensembl"/>
        </authorList>
    </citation>
    <scope>IDENTIFICATION</scope>
</reference>
<keyword evidence="17" id="KW-1185">Reference proteome</keyword>
<dbReference type="SUPFAM" id="SSF81321">
    <property type="entry name" value="Family A G protein-coupled receptor-like"/>
    <property type="match status" value="1"/>
</dbReference>
<feature type="transmembrane region" description="Helical" evidence="14">
    <location>
        <begin position="196"/>
        <end position="214"/>
    </location>
</feature>
<feature type="transmembrane region" description="Helical" evidence="14">
    <location>
        <begin position="96"/>
        <end position="117"/>
    </location>
</feature>
<dbReference type="AlphaFoldDB" id="A0A3P8WWP4"/>
<feature type="transmembrane region" description="Helical" evidence="14">
    <location>
        <begin position="56"/>
        <end position="76"/>
    </location>
</feature>
<protein>
    <recommendedName>
        <fullName evidence="14">Olfactory receptor</fullName>
    </recommendedName>
</protein>
<dbReference type="FunFam" id="1.20.1070.10:FF:000024">
    <property type="entry name" value="Olfactory receptor"/>
    <property type="match status" value="1"/>
</dbReference>
<dbReference type="InterPro" id="IPR052921">
    <property type="entry name" value="GPCR1_Superfamily_Member"/>
</dbReference>
<keyword evidence="3 14" id="KW-0716">Sensory transduction</keyword>
<evidence type="ECO:0000256" key="11">
    <source>
        <dbReference type="ARBA" id="ARBA00023180"/>
    </source>
</evidence>
<dbReference type="Pfam" id="PF13853">
    <property type="entry name" value="7tm_4"/>
    <property type="match status" value="1"/>
</dbReference>
<evidence type="ECO:0000313" key="16">
    <source>
        <dbReference type="Ensembl" id="ENSCSEP00000029811.1"/>
    </source>
</evidence>
<dbReference type="GeneTree" id="ENSGT00950000183023"/>
<evidence type="ECO:0000256" key="12">
    <source>
        <dbReference type="ARBA" id="ARBA00023224"/>
    </source>
</evidence>
<evidence type="ECO:0000256" key="3">
    <source>
        <dbReference type="ARBA" id="ARBA00022606"/>
    </source>
</evidence>
<evidence type="ECO:0000256" key="6">
    <source>
        <dbReference type="ARBA" id="ARBA00022989"/>
    </source>
</evidence>
<dbReference type="InterPro" id="IPR000276">
    <property type="entry name" value="GPCR_Rhodpsn"/>
</dbReference>
<accession>A0A3P8WWP4</accession>
<dbReference type="PANTHER" id="PTHR26451:SF871">
    <property type="entry name" value="ODORANT RECEPTOR-RELATED"/>
    <property type="match status" value="1"/>
</dbReference>
<evidence type="ECO:0000313" key="17">
    <source>
        <dbReference type="Proteomes" id="UP000265120"/>
    </source>
</evidence>
<feature type="transmembrane region" description="Helical" evidence="14">
    <location>
        <begin position="138"/>
        <end position="155"/>
    </location>
</feature>
<keyword evidence="2 14" id="KW-1003">Cell membrane</keyword>
<dbReference type="InterPro" id="IPR000725">
    <property type="entry name" value="Olfact_rcpt"/>
</dbReference>
<feature type="transmembrane region" description="Helical" evidence="14">
    <location>
        <begin position="269"/>
        <end position="288"/>
    </location>
</feature>
<comment type="subcellular location">
    <subcellularLocation>
        <location evidence="1 14">Cell membrane</location>
        <topology evidence="1 14">Multi-pass membrane protein</topology>
    </subcellularLocation>
</comment>
<evidence type="ECO:0000259" key="15">
    <source>
        <dbReference type="PROSITE" id="PS50262"/>
    </source>
</evidence>
<keyword evidence="11" id="KW-0325">Glycoprotein</keyword>
<dbReference type="PANTHER" id="PTHR26451">
    <property type="entry name" value="G_PROTEIN_RECEP_F1_2 DOMAIN-CONTAINING PROTEIN"/>
    <property type="match status" value="1"/>
</dbReference>
<dbReference type="PROSITE" id="PS00237">
    <property type="entry name" value="G_PROTEIN_RECEP_F1_1"/>
    <property type="match status" value="1"/>
</dbReference>
<dbReference type="PRINTS" id="PR00245">
    <property type="entry name" value="OLFACTORYR"/>
</dbReference>
<dbReference type="InterPro" id="IPR017452">
    <property type="entry name" value="GPCR_Rhodpsn_7TM"/>
</dbReference>
<dbReference type="Ensembl" id="ENSCSET00000030214.1">
    <property type="protein sequence ID" value="ENSCSEP00000029811.1"/>
    <property type="gene ID" value="ENSCSEG00000019103.1"/>
</dbReference>
<keyword evidence="4 13" id="KW-0812">Transmembrane</keyword>
<sequence>MENSSVVMLLTLSGLDFPLKYRSAVFVLTLLWYCLILIGNITIVSVIVVDKNLHEPMYIFLSNLCINSLYGTVGFYPKFLLDLLSTHVISHAGCMLQGYVIHSSVCADFTMLALMAYDRYVAICHPLTYHSFMSKQRISALVLVTWLVPLLSMFMNTATLLGSRLCGSYINKVYCVNWMMVKLACASPPGNAAVTYFNICLYCVLLVFIVWTYVRLIRTCLVSLENQRRFMNTCVPHLISLFTFSVSVLLDVLYMRFGSVDISMDLNNFMAMEFLIIPPAVNPLLYGFKLAKIRRTIINSGLVCSFINKNVADSLNGCMFMSYMTEDSD</sequence>
<dbReference type="OMA" id="MFMNTAT"/>
<keyword evidence="8 14" id="KW-0472">Membrane</keyword>
<dbReference type="Proteomes" id="UP000265120">
    <property type="component" value="Chromosome 16"/>
</dbReference>
<evidence type="ECO:0000256" key="9">
    <source>
        <dbReference type="ARBA" id="ARBA00023157"/>
    </source>
</evidence>
<keyword evidence="10 13" id="KW-0675">Receptor</keyword>
<keyword evidence="6 14" id="KW-1133">Transmembrane helix</keyword>